<sequence length="778" mass="87353">MRSLRDVISRCSIFPEGETALTEGLLSYITNNQEKVLLVFDSYDEYRCGSNSEIYDIFRGKKLRNCCVLITTRISKGDELREFKDVHAEITGFSEEDREAFMRRMLGGETEAKELRSLLSWKKLEDLARVPLLLLFFCTLWKKGKLNCFPESKTKLYLAIVQHVLYYSQGKHSPARFGKVEDFKEILAEIGKVALECLLKDDHFQFYITELRLYCDGHVRLFEETTNISVPSLSVNLCSEQSCLKFLTSLRCRLRDQTWKGLGGAIRNSKHLQRIKVDDSDDSVCDLLEQVVNPSKCSLEIDRNVLTSVGTVTLASLLPRFNNIISLCLDLIDCCASAVDTLVPSITHKTLRRLMLFRISLTPAVAAALSRSLPEMSSLQTLELFGAYGSIVQAEEMEALFDICVLGEFNMDERNLCHLLESLRFIPNLEELRVTGKLLSHAHCCTAEVNTAASFTHKTLRSPELRGISLTPVAAAALRRSLPEMSSLETLKLTEAKGSIVQAEEMEALFGGFNKTLSLEDLNFSGFSLSSCLAPLTKSFRFFPNLRNLCLDEFNMDERNLCHLLESLRFIPNLEELMVRGEQLSHVHCCTAEVNTAASFTHKTLRSLELRRISLTPAVAAALGRSLPEMSSLETLELTLAKGSIVQAEEMEALFGGFNTTLPLENLTVTGFSASGCLAPLTKSLRYFPNLSWLDLYNLNMDERNLRGLLESFRFIPNLAVLILSHNPLGHAVTSIVPHIIKLPKLQSISIDQTGSKEDLNYVRETIKQANPHVQVSF</sequence>
<dbReference type="OrthoDB" id="1394818at2759"/>
<dbReference type="InterPro" id="IPR027417">
    <property type="entry name" value="P-loop_NTPase"/>
</dbReference>
<dbReference type="InterPro" id="IPR007111">
    <property type="entry name" value="NACHT_NTPase"/>
</dbReference>
<dbReference type="GO" id="GO:0005524">
    <property type="term" value="F:ATP binding"/>
    <property type="evidence" value="ECO:0007669"/>
    <property type="project" value="UniProtKB-KW"/>
</dbReference>
<dbReference type="InterPro" id="IPR032675">
    <property type="entry name" value="LRR_dom_sf"/>
</dbReference>
<evidence type="ECO:0000313" key="4">
    <source>
        <dbReference type="EMBL" id="KAJ7372125.1"/>
    </source>
</evidence>
<keyword evidence="2" id="KW-0067">ATP-binding</keyword>
<gene>
    <name evidence="4" type="ORF">OS493_020550</name>
</gene>
<protein>
    <recommendedName>
        <fullName evidence="3">NACHT domain-containing protein</fullName>
    </recommendedName>
</protein>
<accession>A0A9W9YZ76</accession>
<evidence type="ECO:0000259" key="3">
    <source>
        <dbReference type="Pfam" id="PF05729"/>
    </source>
</evidence>
<evidence type="ECO:0000256" key="2">
    <source>
        <dbReference type="ARBA" id="ARBA00022840"/>
    </source>
</evidence>
<dbReference type="Pfam" id="PF05729">
    <property type="entry name" value="NACHT"/>
    <property type="match status" value="1"/>
</dbReference>
<evidence type="ECO:0000256" key="1">
    <source>
        <dbReference type="ARBA" id="ARBA00022741"/>
    </source>
</evidence>
<dbReference type="PANTHER" id="PTHR46312:SF2">
    <property type="entry name" value="NUCLEOTIDE-BINDING OLIGOMERIZATION DOMAIN-CONTAINING PROTEIN 2-LIKE"/>
    <property type="match status" value="1"/>
</dbReference>
<dbReference type="SUPFAM" id="SSF52047">
    <property type="entry name" value="RNI-like"/>
    <property type="match status" value="2"/>
</dbReference>
<feature type="domain" description="NACHT" evidence="3">
    <location>
        <begin position="3"/>
        <end position="106"/>
    </location>
</feature>
<keyword evidence="1" id="KW-0547">Nucleotide-binding</keyword>
<reference evidence="4" key="1">
    <citation type="submission" date="2023-01" db="EMBL/GenBank/DDBJ databases">
        <title>Genome assembly of the deep-sea coral Lophelia pertusa.</title>
        <authorList>
            <person name="Herrera S."/>
            <person name="Cordes E."/>
        </authorList>
    </citation>
    <scope>NUCLEOTIDE SEQUENCE</scope>
    <source>
        <strain evidence="4">USNM1676648</strain>
        <tissue evidence="4">Polyp</tissue>
    </source>
</reference>
<keyword evidence="5" id="KW-1185">Reference proteome</keyword>
<organism evidence="4 5">
    <name type="scientific">Desmophyllum pertusum</name>
    <dbReference type="NCBI Taxonomy" id="174260"/>
    <lineage>
        <taxon>Eukaryota</taxon>
        <taxon>Metazoa</taxon>
        <taxon>Cnidaria</taxon>
        <taxon>Anthozoa</taxon>
        <taxon>Hexacorallia</taxon>
        <taxon>Scleractinia</taxon>
        <taxon>Caryophylliina</taxon>
        <taxon>Caryophylliidae</taxon>
        <taxon>Desmophyllum</taxon>
    </lineage>
</organism>
<name>A0A9W9YZ76_9CNID</name>
<dbReference type="PANTHER" id="PTHR46312">
    <property type="entry name" value="NACHT DOMAIN-CONTAINING PROTEIN"/>
    <property type="match status" value="1"/>
</dbReference>
<dbReference type="AlphaFoldDB" id="A0A9W9YZ76"/>
<dbReference type="Proteomes" id="UP001163046">
    <property type="component" value="Unassembled WGS sequence"/>
</dbReference>
<dbReference type="EMBL" id="MU826838">
    <property type="protein sequence ID" value="KAJ7372125.1"/>
    <property type="molecule type" value="Genomic_DNA"/>
</dbReference>
<proteinExistence type="predicted"/>
<dbReference type="Gene3D" id="3.40.50.300">
    <property type="entry name" value="P-loop containing nucleotide triphosphate hydrolases"/>
    <property type="match status" value="1"/>
</dbReference>
<comment type="caution">
    <text evidence="4">The sequence shown here is derived from an EMBL/GenBank/DDBJ whole genome shotgun (WGS) entry which is preliminary data.</text>
</comment>
<evidence type="ECO:0000313" key="5">
    <source>
        <dbReference type="Proteomes" id="UP001163046"/>
    </source>
</evidence>
<dbReference type="Gene3D" id="3.80.10.10">
    <property type="entry name" value="Ribonuclease Inhibitor"/>
    <property type="match status" value="3"/>
</dbReference>